<dbReference type="GeneID" id="17300032"/>
<protein>
    <submittedName>
        <fullName evidence="1 2">Uncharacterized protein</fullName>
    </submittedName>
</protein>
<keyword evidence="3" id="KW-1185">Reference proteome</keyword>
<reference evidence="1 3" key="1">
    <citation type="journal article" date="2012" name="Nature">
        <title>Algal genomes reveal evolutionary mosaicism and the fate of nucleomorphs.</title>
        <authorList>
            <consortium name="DOE Joint Genome Institute"/>
            <person name="Curtis B.A."/>
            <person name="Tanifuji G."/>
            <person name="Burki F."/>
            <person name="Gruber A."/>
            <person name="Irimia M."/>
            <person name="Maruyama S."/>
            <person name="Arias M.C."/>
            <person name="Ball S.G."/>
            <person name="Gile G.H."/>
            <person name="Hirakawa Y."/>
            <person name="Hopkins J.F."/>
            <person name="Kuo A."/>
            <person name="Rensing S.A."/>
            <person name="Schmutz J."/>
            <person name="Symeonidi A."/>
            <person name="Elias M."/>
            <person name="Eveleigh R.J."/>
            <person name="Herman E.K."/>
            <person name="Klute M.J."/>
            <person name="Nakayama T."/>
            <person name="Obornik M."/>
            <person name="Reyes-Prieto A."/>
            <person name="Armbrust E.V."/>
            <person name="Aves S.J."/>
            <person name="Beiko R.G."/>
            <person name="Coutinho P."/>
            <person name="Dacks J.B."/>
            <person name="Durnford D.G."/>
            <person name="Fast N.M."/>
            <person name="Green B.R."/>
            <person name="Grisdale C.J."/>
            <person name="Hempel F."/>
            <person name="Henrissat B."/>
            <person name="Hoppner M.P."/>
            <person name="Ishida K."/>
            <person name="Kim E."/>
            <person name="Koreny L."/>
            <person name="Kroth P.G."/>
            <person name="Liu Y."/>
            <person name="Malik S.B."/>
            <person name="Maier U.G."/>
            <person name="McRose D."/>
            <person name="Mock T."/>
            <person name="Neilson J.A."/>
            <person name="Onodera N.T."/>
            <person name="Poole A.M."/>
            <person name="Pritham E.J."/>
            <person name="Richards T.A."/>
            <person name="Rocap G."/>
            <person name="Roy S.W."/>
            <person name="Sarai C."/>
            <person name="Schaack S."/>
            <person name="Shirato S."/>
            <person name="Slamovits C.H."/>
            <person name="Spencer D.F."/>
            <person name="Suzuki S."/>
            <person name="Worden A.Z."/>
            <person name="Zauner S."/>
            <person name="Barry K."/>
            <person name="Bell C."/>
            <person name="Bharti A.K."/>
            <person name="Crow J.A."/>
            <person name="Grimwood J."/>
            <person name="Kramer R."/>
            <person name="Lindquist E."/>
            <person name="Lucas S."/>
            <person name="Salamov A."/>
            <person name="McFadden G.I."/>
            <person name="Lane C.E."/>
            <person name="Keeling P.J."/>
            <person name="Gray M.W."/>
            <person name="Grigoriev I.V."/>
            <person name="Archibald J.M."/>
        </authorList>
    </citation>
    <scope>NUCLEOTIDE SEQUENCE</scope>
    <source>
        <strain evidence="1 3">CCMP2712</strain>
    </source>
</reference>
<dbReference type="Proteomes" id="UP000011087">
    <property type="component" value="Unassembled WGS sequence"/>
</dbReference>
<gene>
    <name evidence="1" type="ORF">GUITHDRAFT_110711</name>
</gene>
<dbReference type="AlphaFoldDB" id="L1J479"/>
<reference evidence="3" key="2">
    <citation type="submission" date="2012-11" db="EMBL/GenBank/DDBJ databases">
        <authorList>
            <person name="Kuo A."/>
            <person name="Curtis B.A."/>
            <person name="Tanifuji G."/>
            <person name="Burki F."/>
            <person name="Gruber A."/>
            <person name="Irimia M."/>
            <person name="Maruyama S."/>
            <person name="Arias M.C."/>
            <person name="Ball S.G."/>
            <person name="Gile G.H."/>
            <person name="Hirakawa Y."/>
            <person name="Hopkins J.F."/>
            <person name="Rensing S.A."/>
            <person name="Schmutz J."/>
            <person name="Symeonidi A."/>
            <person name="Elias M."/>
            <person name="Eveleigh R.J."/>
            <person name="Herman E.K."/>
            <person name="Klute M.J."/>
            <person name="Nakayama T."/>
            <person name="Obornik M."/>
            <person name="Reyes-Prieto A."/>
            <person name="Armbrust E.V."/>
            <person name="Aves S.J."/>
            <person name="Beiko R.G."/>
            <person name="Coutinho P."/>
            <person name="Dacks J.B."/>
            <person name="Durnford D.G."/>
            <person name="Fast N.M."/>
            <person name="Green B.R."/>
            <person name="Grisdale C."/>
            <person name="Hempe F."/>
            <person name="Henrissat B."/>
            <person name="Hoppner M.P."/>
            <person name="Ishida K.-I."/>
            <person name="Kim E."/>
            <person name="Koreny L."/>
            <person name="Kroth P.G."/>
            <person name="Liu Y."/>
            <person name="Malik S.-B."/>
            <person name="Maier U.G."/>
            <person name="McRose D."/>
            <person name="Mock T."/>
            <person name="Neilson J.A."/>
            <person name="Onodera N.T."/>
            <person name="Poole A.M."/>
            <person name="Pritham E.J."/>
            <person name="Richards T.A."/>
            <person name="Rocap G."/>
            <person name="Roy S.W."/>
            <person name="Sarai C."/>
            <person name="Schaack S."/>
            <person name="Shirato S."/>
            <person name="Slamovits C.H."/>
            <person name="Spencer D.F."/>
            <person name="Suzuki S."/>
            <person name="Worden A.Z."/>
            <person name="Zauner S."/>
            <person name="Barry K."/>
            <person name="Bell C."/>
            <person name="Bharti A.K."/>
            <person name="Crow J.A."/>
            <person name="Grimwood J."/>
            <person name="Kramer R."/>
            <person name="Lindquist E."/>
            <person name="Lucas S."/>
            <person name="Salamov A."/>
            <person name="McFadden G.I."/>
            <person name="Lane C.E."/>
            <person name="Keeling P.J."/>
            <person name="Gray M.W."/>
            <person name="Grigoriev I.V."/>
            <person name="Archibald J.M."/>
        </authorList>
    </citation>
    <scope>NUCLEOTIDE SEQUENCE</scope>
    <source>
        <strain evidence="3">CCMP2712</strain>
    </source>
</reference>
<dbReference type="KEGG" id="gtt:GUITHDRAFT_110711"/>
<evidence type="ECO:0000313" key="3">
    <source>
        <dbReference type="Proteomes" id="UP000011087"/>
    </source>
</evidence>
<dbReference type="RefSeq" id="XP_005830276.1">
    <property type="nucleotide sequence ID" value="XM_005830219.1"/>
</dbReference>
<dbReference type="PaxDb" id="55529-EKX43296"/>
<proteinExistence type="predicted"/>
<evidence type="ECO:0000313" key="1">
    <source>
        <dbReference type="EMBL" id="EKX43296.1"/>
    </source>
</evidence>
<accession>L1J479</accession>
<name>L1J479_GUITC</name>
<organism evidence="1">
    <name type="scientific">Guillardia theta (strain CCMP2712)</name>
    <name type="common">Cryptophyte</name>
    <dbReference type="NCBI Taxonomy" id="905079"/>
    <lineage>
        <taxon>Eukaryota</taxon>
        <taxon>Cryptophyceae</taxon>
        <taxon>Pyrenomonadales</taxon>
        <taxon>Geminigeraceae</taxon>
        <taxon>Guillardia</taxon>
    </lineage>
</organism>
<dbReference type="EMBL" id="JH993011">
    <property type="protein sequence ID" value="EKX43296.1"/>
    <property type="molecule type" value="Genomic_DNA"/>
</dbReference>
<evidence type="ECO:0000313" key="2">
    <source>
        <dbReference type="EnsemblProtists" id="EKX43296"/>
    </source>
</evidence>
<reference evidence="2" key="3">
    <citation type="submission" date="2016-03" db="UniProtKB">
        <authorList>
            <consortium name="EnsemblProtists"/>
        </authorList>
    </citation>
    <scope>IDENTIFICATION</scope>
</reference>
<sequence>MSALQTAYLSSCLIPITACEFLSSSAMLRPADQHCRASVKSASAMMAHDFAVDDTMDHRCVWEEMYISVAAEAAAGLVSLHVDDESDARHCLSSSADPEQKLTGVLTD</sequence>
<dbReference type="HOGENOM" id="CLU_2202064_0_0_1"/>
<dbReference type="EnsemblProtists" id="EKX43296">
    <property type="protein sequence ID" value="EKX43296"/>
    <property type="gene ID" value="GUITHDRAFT_110711"/>
</dbReference>